<organism evidence="1">
    <name type="scientific">hydrothermal vent metagenome</name>
    <dbReference type="NCBI Taxonomy" id="652676"/>
    <lineage>
        <taxon>unclassified sequences</taxon>
        <taxon>metagenomes</taxon>
        <taxon>ecological metagenomes</taxon>
    </lineage>
</organism>
<evidence type="ECO:0008006" key="2">
    <source>
        <dbReference type="Google" id="ProtNLM"/>
    </source>
</evidence>
<proteinExistence type="predicted"/>
<sequence length="141" mass="16840">MSYSSWFQSHGEKHKKIIDKLQHLTDDELIQYFRFENMVKNEPDFCPLYADNKKCHDNNELNCYFCACPNFRFKDDGFKKQENKTLFSKCNISSKDGSQYISDDAIHQNCAKCFVPHSQRYIKKNFTHNWFDAMKKVNNNK</sequence>
<gene>
    <name evidence="1" type="ORF">MNB_SV-14-1538</name>
</gene>
<reference evidence="1" key="1">
    <citation type="submission" date="2016-10" db="EMBL/GenBank/DDBJ databases">
        <authorList>
            <person name="de Groot N.N."/>
        </authorList>
    </citation>
    <scope>NUCLEOTIDE SEQUENCE</scope>
</reference>
<dbReference type="AlphaFoldDB" id="A0A1W1BFV5"/>
<protein>
    <recommendedName>
        <fullName evidence="2">Cysteine-rich small domain-containing protein</fullName>
    </recommendedName>
</protein>
<accession>A0A1W1BFV5</accession>
<dbReference type="EMBL" id="FPHN01000007">
    <property type="protein sequence ID" value="SFV52412.1"/>
    <property type="molecule type" value="Genomic_DNA"/>
</dbReference>
<name>A0A1W1BFV5_9ZZZZ</name>
<evidence type="ECO:0000313" key="1">
    <source>
        <dbReference type="EMBL" id="SFV52412.1"/>
    </source>
</evidence>